<dbReference type="InterPro" id="IPR006626">
    <property type="entry name" value="PbH1"/>
</dbReference>
<dbReference type="PANTHER" id="PTHR31375">
    <property type="match status" value="1"/>
</dbReference>
<dbReference type="SMART" id="SM00710">
    <property type="entry name" value="PbH1"/>
    <property type="match status" value="4"/>
</dbReference>
<dbReference type="GO" id="GO:0005975">
    <property type="term" value="P:carbohydrate metabolic process"/>
    <property type="evidence" value="ECO:0007669"/>
    <property type="project" value="InterPro"/>
</dbReference>
<keyword evidence="7" id="KW-0961">Cell wall biogenesis/degradation</keyword>
<dbReference type="InterPro" id="IPR011050">
    <property type="entry name" value="Pectin_lyase_fold/virulence"/>
</dbReference>
<comment type="caution">
    <text evidence="10">The sequence shown here is derived from an EMBL/GenBank/DDBJ whole genome shotgun (WGS) entry which is preliminary data.</text>
</comment>
<proteinExistence type="inferred from homology"/>
<dbReference type="SUPFAM" id="SSF51126">
    <property type="entry name" value="Pectin lyase-like"/>
    <property type="match status" value="1"/>
</dbReference>
<evidence type="ECO:0000256" key="2">
    <source>
        <dbReference type="ARBA" id="ARBA00008834"/>
    </source>
</evidence>
<dbReference type="GO" id="GO:0004650">
    <property type="term" value="F:polygalacturonase activity"/>
    <property type="evidence" value="ECO:0007669"/>
    <property type="project" value="InterPro"/>
</dbReference>
<evidence type="ECO:0000313" key="10">
    <source>
        <dbReference type="EMBL" id="KAL0371477.1"/>
    </source>
</evidence>
<evidence type="ECO:0000256" key="5">
    <source>
        <dbReference type="ARBA" id="ARBA00022801"/>
    </source>
</evidence>
<dbReference type="GO" id="GO:0071555">
    <property type="term" value="P:cell wall organization"/>
    <property type="evidence" value="ECO:0007669"/>
    <property type="project" value="UniProtKB-KW"/>
</dbReference>
<dbReference type="PROSITE" id="PS00502">
    <property type="entry name" value="POLYGALACTURONASE"/>
    <property type="match status" value="1"/>
</dbReference>
<evidence type="ECO:0000256" key="8">
    <source>
        <dbReference type="PROSITE-ProRule" id="PRU10052"/>
    </source>
</evidence>
<evidence type="ECO:0000256" key="3">
    <source>
        <dbReference type="ARBA" id="ARBA00022512"/>
    </source>
</evidence>
<keyword evidence="6 9" id="KW-0326">Glycosidase</keyword>
<dbReference type="InterPro" id="IPR012334">
    <property type="entry name" value="Pectin_lyas_fold"/>
</dbReference>
<evidence type="ECO:0000256" key="1">
    <source>
        <dbReference type="ARBA" id="ARBA00004191"/>
    </source>
</evidence>
<dbReference type="FunFam" id="2.160.20.10:FF:000004">
    <property type="entry name" value="Pectin lyase-like superfamily protein"/>
    <property type="match status" value="1"/>
</dbReference>
<dbReference type="Gene3D" id="2.160.20.10">
    <property type="entry name" value="Single-stranded right-handed beta-helix, Pectin lyase-like"/>
    <property type="match status" value="1"/>
</dbReference>
<sequence length="408" mass="42589">MAIPAGTRLIAQAACLLLGLACFITINGVVANPFGARRSLLGGAIFDITKFEAKADGITDNALSIIRAWKAACQSPGAAKVVIPRGNFMAGEVILAGPCVGQTILEIQGTLLANPDPSSYTGGSWIMLQKVDNVVVTGGGTINGQGKNVWQYAGGDSPLPVSLVFQTVGNGKLHNLRFVDSMGFHSKVTDSHDISVEHLTITAPANSPNTDGIHLSSSKNVKITDCVIGTGDDCVSIGHGTLNTDIARITCGPGHGMSIGSLGKRVDETDLNGVRITNCTLTGTTNGVRIKTYHDSPQMTASDIVFQDIKLIDVKNPIIIDQHYNSKSKPVESKVKISNARFINIKGSSISPVAVSLSCSSAVPCEGIQLENIDLVPSGKKGPLTSACSHAKLLIKGIQKPATPTNCA</sequence>
<keyword evidence="3" id="KW-0134">Cell wall</keyword>
<dbReference type="EMBL" id="JACGWK010000002">
    <property type="protein sequence ID" value="KAL0371477.1"/>
    <property type="molecule type" value="Genomic_DNA"/>
</dbReference>
<reference evidence="10" key="1">
    <citation type="submission" date="2020-06" db="EMBL/GenBank/DDBJ databases">
        <authorList>
            <person name="Li T."/>
            <person name="Hu X."/>
            <person name="Zhang T."/>
            <person name="Song X."/>
            <person name="Zhang H."/>
            <person name="Dai N."/>
            <person name="Sheng W."/>
            <person name="Hou X."/>
            <person name="Wei L."/>
        </authorList>
    </citation>
    <scope>NUCLEOTIDE SEQUENCE</scope>
    <source>
        <strain evidence="10">G01</strain>
        <tissue evidence="10">Leaf</tissue>
    </source>
</reference>
<dbReference type="Pfam" id="PF00295">
    <property type="entry name" value="Glyco_hydro_28"/>
    <property type="match status" value="1"/>
</dbReference>
<evidence type="ECO:0000256" key="6">
    <source>
        <dbReference type="ARBA" id="ARBA00023295"/>
    </source>
</evidence>
<name>A0AAW2QUW5_9LAMI</name>
<dbReference type="InterPro" id="IPR000743">
    <property type="entry name" value="Glyco_hydro_28"/>
</dbReference>
<comment type="similarity">
    <text evidence="2 9">Belongs to the glycosyl hydrolase 28 family.</text>
</comment>
<comment type="subcellular location">
    <subcellularLocation>
        <location evidence="1">Secreted</location>
        <location evidence="1">Cell wall</location>
    </subcellularLocation>
</comment>
<feature type="active site" evidence="8">
    <location>
        <position position="255"/>
    </location>
</feature>
<gene>
    <name evidence="10" type="ORF">Sangu_0465800</name>
</gene>
<dbReference type="AlphaFoldDB" id="A0AAW2QUW5"/>
<reference evidence="10" key="2">
    <citation type="journal article" date="2024" name="Plant">
        <title>Genomic evolution and insights into agronomic trait innovations of Sesamum species.</title>
        <authorList>
            <person name="Miao H."/>
            <person name="Wang L."/>
            <person name="Qu L."/>
            <person name="Liu H."/>
            <person name="Sun Y."/>
            <person name="Le M."/>
            <person name="Wang Q."/>
            <person name="Wei S."/>
            <person name="Zheng Y."/>
            <person name="Lin W."/>
            <person name="Duan Y."/>
            <person name="Cao H."/>
            <person name="Xiong S."/>
            <person name="Wang X."/>
            <person name="Wei L."/>
            <person name="Li C."/>
            <person name="Ma Q."/>
            <person name="Ju M."/>
            <person name="Zhao R."/>
            <person name="Li G."/>
            <person name="Mu C."/>
            <person name="Tian Q."/>
            <person name="Mei H."/>
            <person name="Zhang T."/>
            <person name="Gao T."/>
            <person name="Zhang H."/>
        </authorList>
    </citation>
    <scope>NUCLEOTIDE SEQUENCE</scope>
    <source>
        <strain evidence="10">G01</strain>
    </source>
</reference>
<evidence type="ECO:0000256" key="7">
    <source>
        <dbReference type="ARBA" id="ARBA00023316"/>
    </source>
</evidence>
<evidence type="ECO:0000256" key="4">
    <source>
        <dbReference type="ARBA" id="ARBA00022525"/>
    </source>
</evidence>
<evidence type="ECO:0000256" key="9">
    <source>
        <dbReference type="RuleBase" id="RU361169"/>
    </source>
</evidence>
<accession>A0AAW2QUW5</accession>
<organism evidence="10">
    <name type="scientific">Sesamum angustifolium</name>
    <dbReference type="NCBI Taxonomy" id="2727405"/>
    <lineage>
        <taxon>Eukaryota</taxon>
        <taxon>Viridiplantae</taxon>
        <taxon>Streptophyta</taxon>
        <taxon>Embryophyta</taxon>
        <taxon>Tracheophyta</taxon>
        <taxon>Spermatophyta</taxon>
        <taxon>Magnoliopsida</taxon>
        <taxon>eudicotyledons</taxon>
        <taxon>Gunneridae</taxon>
        <taxon>Pentapetalae</taxon>
        <taxon>asterids</taxon>
        <taxon>lamiids</taxon>
        <taxon>Lamiales</taxon>
        <taxon>Pedaliaceae</taxon>
        <taxon>Sesamum</taxon>
    </lineage>
</organism>
<keyword evidence="5 9" id="KW-0378">Hydrolase</keyword>
<keyword evidence="4" id="KW-0964">Secreted</keyword>
<protein>
    <submittedName>
        <fullName evidence="10">Exopolygalacturonase</fullName>
    </submittedName>
</protein>